<feature type="transmembrane region" description="Helical" evidence="1">
    <location>
        <begin position="12"/>
        <end position="30"/>
    </location>
</feature>
<proteinExistence type="predicted"/>
<name>E0UBY8_GLOV7</name>
<reference evidence="3" key="1">
    <citation type="journal article" date="2011" name="MBio">
        <title>Novel metabolic attributes of the genus Cyanothece, comprising a group of unicellular nitrogen-fixing Cyanobacteria.</title>
        <authorList>
            <person name="Bandyopadhyay A."/>
            <person name="Elvitigala T."/>
            <person name="Welsh E."/>
            <person name="Stockel J."/>
            <person name="Liberton M."/>
            <person name="Min H."/>
            <person name="Sherman L.A."/>
            <person name="Pakrasi H.B."/>
        </authorList>
    </citation>
    <scope>NUCLEOTIDE SEQUENCE [LARGE SCALE GENOMIC DNA]</scope>
    <source>
        <strain evidence="3">PCC 7822</strain>
    </source>
</reference>
<dbReference type="AlphaFoldDB" id="E0UBY8"/>
<gene>
    <name evidence="2" type="ordered locus">Cyan7822_3253</name>
</gene>
<dbReference type="KEGG" id="cyj:Cyan7822_3253"/>
<accession>E0UBY8</accession>
<dbReference type="EMBL" id="CP002198">
    <property type="protein sequence ID" value="ADN15203.1"/>
    <property type="molecule type" value="Genomic_DNA"/>
</dbReference>
<evidence type="ECO:0000313" key="2">
    <source>
        <dbReference type="EMBL" id="ADN15203.1"/>
    </source>
</evidence>
<sequence>MEEFLRHLLGNNITVTLLFLIIGCCWLFYIPGHGNN</sequence>
<keyword evidence="1" id="KW-1133">Transmembrane helix</keyword>
<dbReference type="Proteomes" id="UP000008206">
    <property type="component" value="Chromosome"/>
</dbReference>
<dbReference type="PROSITE" id="PS51257">
    <property type="entry name" value="PROKAR_LIPOPROTEIN"/>
    <property type="match status" value="1"/>
</dbReference>
<evidence type="ECO:0000313" key="3">
    <source>
        <dbReference type="Proteomes" id="UP000008206"/>
    </source>
</evidence>
<keyword evidence="1" id="KW-0472">Membrane</keyword>
<keyword evidence="1" id="KW-0812">Transmembrane</keyword>
<organism evidence="2 3">
    <name type="scientific">Gloeothece verrucosa (strain PCC 7822)</name>
    <name type="common">Cyanothece sp. (strain PCC 7822)</name>
    <dbReference type="NCBI Taxonomy" id="497965"/>
    <lineage>
        <taxon>Bacteria</taxon>
        <taxon>Bacillati</taxon>
        <taxon>Cyanobacteriota</taxon>
        <taxon>Cyanophyceae</taxon>
        <taxon>Oscillatoriophycideae</taxon>
        <taxon>Chroococcales</taxon>
        <taxon>Aphanothecaceae</taxon>
        <taxon>Gloeothece</taxon>
        <taxon>Gloeothece verrucosa</taxon>
    </lineage>
</organism>
<evidence type="ECO:0000256" key="1">
    <source>
        <dbReference type="SAM" id="Phobius"/>
    </source>
</evidence>
<dbReference type="HOGENOM" id="CLU_3355723_0_0_3"/>
<protein>
    <submittedName>
        <fullName evidence="2">Uncharacterized protein</fullName>
    </submittedName>
</protein>
<keyword evidence="3" id="KW-1185">Reference proteome</keyword>